<dbReference type="EMBL" id="JBHSAX010000003">
    <property type="protein sequence ID" value="MFC3960753.1"/>
    <property type="molecule type" value="Genomic_DNA"/>
</dbReference>
<evidence type="ECO:0000313" key="2">
    <source>
        <dbReference type="Proteomes" id="UP001595696"/>
    </source>
</evidence>
<sequence length="99" mass="9985">MIRNGTRLASQVCETQVIVVKSTPALDALTCGGAPLAALGAEQADAVLDPDFAEGTVLGKRYAHESGAELLVTRAGAGSLAVDGIPLGLKQAVQLPSSD</sequence>
<organism evidence="1 2">
    <name type="scientific">Nocardia jiangsuensis</name>
    <dbReference type="NCBI Taxonomy" id="1691563"/>
    <lineage>
        <taxon>Bacteria</taxon>
        <taxon>Bacillati</taxon>
        <taxon>Actinomycetota</taxon>
        <taxon>Actinomycetes</taxon>
        <taxon>Mycobacteriales</taxon>
        <taxon>Nocardiaceae</taxon>
        <taxon>Nocardia</taxon>
    </lineage>
</organism>
<keyword evidence="2" id="KW-1185">Reference proteome</keyword>
<gene>
    <name evidence="1" type="ORF">ACFO0B_01980</name>
</gene>
<dbReference type="RefSeq" id="WP_378610526.1">
    <property type="nucleotide sequence ID" value="NZ_JBHSAX010000003.1"/>
</dbReference>
<name>A0ABV8DLN7_9NOCA</name>
<evidence type="ECO:0000313" key="1">
    <source>
        <dbReference type="EMBL" id="MFC3960753.1"/>
    </source>
</evidence>
<accession>A0ABV8DLN7</accession>
<proteinExistence type="predicted"/>
<comment type="caution">
    <text evidence="1">The sequence shown here is derived from an EMBL/GenBank/DDBJ whole genome shotgun (WGS) entry which is preliminary data.</text>
</comment>
<dbReference type="Proteomes" id="UP001595696">
    <property type="component" value="Unassembled WGS sequence"/>
</dbReference>
<reference evidence="2" key="1">
    <citation type="journal article" date="2019" name="Int. J. Syst. Evol. Microbiol.">
        <title>The Global Catalogue of Microorganisms (GCM) 10K type strain sequencing project: providing services to taxonomists for standard genome sequencing and annotation.</title>
        <authorList>
            <consortium name="The Broad Institute Genomics Platform"/>
            <consortium name="The Broad Institute Genome Sequencing Center for Infectious Disease"/>
            <person name="Wu L."/>
            <person name="Ma J."/>
        </authorList>
    </citation>
    <scope>NUCLEOTIDE SEQUENCE [LARGE SCALE GENOMIC DNA]</scope>
    <source>
        <strain evidence="2">CGMCC 4.7330</strain>
    </source>
</reference>
<protein>
    <submittedName>
        <fullName evidence="1">Uncharacterized protein</fullName>
    </submittedName>
</protein>